<organism evidence="1 2">
    <name type="scientific">Streptomyces catenulae</name>
    <dbReference type="NCBI Taxonomy" id="66875"/>
    <lineage>
        <taxon>Bacteria</taxon>
        <taxon>Bacillati</taxon>
        <taxon>Actinomycetota</taxon>
        <taxon>Actinomycetes</taxon>
        <taxon>Kitasatosporales</taxon>
        <taxon>Streptomycetaceae</taxon>
        <taxon>Streptomyces</taxon>
    </lineage>
</organism>
<name>A0ABV2Z8T9_9ACTN</name>
<dbReference type="Proteomes" id="UP001550853">
    <property type="component" value="Unassembled WGS sequence"/>
</dbReference>
<dbReference type="EMBL" id="JBEZVI010000048">
    <property type="protein sequence ID" value="MEU3714417.1"/>
    <property type="molecule type" value="Genomic_DNA"/>
</dbReference>
<evidence type="ECO:0000313" key="2">
    <source>
        <dbReference type="Proteomes" id="UP001550853"/>
    </source>
</evidence>
<protein>
    <submittedName>
        <fullName evidence="1">Uncharacterized protein</fullName>
    </submittedName>
</protein>
<sequence length="81" mass="8851">MPDYIGNAHELERSLYVLAVAVANVAPKEVRHFRLVAYRYATGGPAGIHEWSISPHSGRLVPVGAPWVVWQDEPACTPMAA</sequence>
<evidence type="ECO:0000313" key="1">
    <source>
        <dbReference type="EMBL" id="MEU3714417.1"/>
    </source>
</evidence>
<proteinExistence type="predicted"/>
<keyword evidence="2" id="KW-1185">Reference proteome</keyword>
<accession>A0ABV2Z8T9</accession>
<comment type="caution">
    <text evidence="1">The sequence shown here is derived from an EMBL/GenBank/DDBJ whole genome shotgun (WGS) entry which is preliminary data.</text>
</comment>
<reference evidence="1 2" key="1">
    <citation type="submission" date="2024-06" db="EMBL/GenBank/DDBJ databases">
        <title>The Natural Products Discovery Center: Release of the First 8490 Sequenced Strains for Exploring Actinobacteria Biosynthetic Diversity.</title>
        <authorList>
            <person name="Kalkreuter E."/>
            <person name="Kautsar S.A."/>
            <person name="Yang D."/>
            <person name="Bader C.D."/>
            <person name="Teijaro C.N."/>
            <person name="Fluegel L."/>
            <person name="Davis C.M."/>
            <person name="Simpson J.R."/>
            <person name="Lauterbach L."/>
            <person name="Steele A.D."/>
            <person name="Gui C."/>
            <person name="Meng S."/>
            <person name="Li G."/>
            <person name="Viehrig K."/>
            <person name="Ye F."/>
            <person name="Su P."/>
            <person name="Kiefer A.F."/>
            <person name="Nichols A."/>
            <person name="Cepeda A.J."/>
            <person name="Yan W."/>
            <person name="Fan B."/>
            <person name="Jiang Y."/>
            <person name="Adhikari A."/>
            <person name="Zheng C.-J."/>
            <person name="Schuster L."/>
            <person name="Cowan T.M."/>
            <person name="Smanski M.J."/>
            <person name="Chevrette M.G."/>
            <person name="De Carvalho L.P.S."/>
            <person name="Shen B."/>
        </authorList>
    </citation>
    <scope>NUCLEOTIDE SEQUENCE [LARGE SCALE GENOMIC DNA]</scope>
    <source>
        <strain evidence="1 2">NPDC033039</strain>
    </source>
</reference>
<dbReference type="RefSeq" id="WP_030285432.1">
    <property type="nucleotide sequence ID" value="NZ_JBEZVI010000048.1"/>
</dbReference>
<gene>
    <name evidence="1" type="ORF">AB0E61_30505</name>
</gene>